<dbReference type="PANTHER" id="PTHR12911:SF8">
    <property type="entry name" value="KLAROID PROTEIN-RELATED"/>
    <property type="match status" value="1"/>
</dbReference>
<dbReference type="PROSITE" id="PS51469">
    <property type="entry name" value="SUN"/>
    <property type="match status" value="1"/>
</dbReference>
<dbReference type="Gene3D" id="2.60.120.260">
    <property type="entry name" value="Galactose-binding domain-like"/>
    <property type="match status" value="1"/>
</dbReference>
<comment type="caution">
    <text evidence="7">The sequence shown here is derived from an EMBL/GenBank/DDBJ whole genome shotgun (WGS) entry which is preliminary data.</text>
</comment>
<dbReference type="EMBL" id="SWLB01000017">
    <property type="protein sequence ID" value="KAF3327350.1"/>
    <property type="molecule type" value="Genomic_DNA"/>
</dbReference>
<evidence type="ECO:0000256" key="2">
    <source>
        <dbReference type="ARBA" id="ARBA00022692"/>
    </source>
</evidence>
<protein>
    <submittedName>
        <fullName evidence="7">SUN domain-containing protein 3-like protein</fullName>
    </submittedName>
</protein>
<evidence type="ECO:0000256" key="1">
    <source>
        <dbReference type="ARBA" id="ARBA00004370"/>
    </source>
</evidence>
<comment type="subcellular location">
    <subcellularLocation>
        <location evidence="1">Membrane</location>
    </subcellularLocation>
</comment>
<accession>A0A833QJS7</accession>
<keyword evidence="4" id="KW-0472">Membrane</keyword>
<keyword evidence="2" id="KW-0812">Transmembrane</keyword>
<dbReference type="Proteomes" id="UP000623129">
    <property type="component" value="Unassembled WGS sequence"/>
</dbReference>
<dbReference type="InterPro" id="IPR012919">
    <property type="entry name" value="SUN_dom"/>
</dbReference>
<dbReference type="Pfam" id="PF07738">
    <property type="entry name" value="Sad1_UNC"/>
    <property type="match status" value="1"/>
</dbReference>
<proteinExistence type="predicted"/>
<dbReference type="GO" id="GO:0043495">
    <property type="term" value="F:protein-membrane adaptor activity"/>
    <property type="evidence" value="ECO:0007669"/>
    <property type="project" value="TreeGrafter"/>
</dbReference>
<keyword evidence="3" id="KW-1133">Transmembrane helix</keyword>
<reference evidence="7" key="1">
    <citation type="submission" date="2020-01" db="EMBL/GenBank/DDBJ databases">
        <title>Genome sequence of Kobresia littledalei, the first chromosome-level genome in the family Cyperaceae.</title>
        <authorList>
            <person name="Qu G."/>
        </authorList>
    </citation>
    <scope>NUCLEOTIDE SEQUENCE</scope>
    <source>
        <strain evidence="7">C.B.Clarke</strain>
        <tissue evidence="7">Leaf</tissue>
    </source>
</reference>
<dbReference type="GO" id="GO:0005635">
    <property type="term" value="C:nuclear envelope"/>
    <property type="evidence" value="ECO:0007669"/>
    <property type="project" value="UniProtKB-ARBA"/>
</dbReference>
<dbReference type="OrthoDB" id="342281at2759"/>
<gene>
    <name evidence="7" type="ORF">FCM35_KLT07468</name>
</gene>
<name>A0A833QJS7_9POAL</name>
<keyword evidence="8" id="KW-1185">Reference proteome</keyword>
<evidence type="ECO:0000259" key="6">
    <source>
        <dbReference type="PROSITE" id="PS51469"/>
    </source>
</evidence>
<evidence type="ECO:0000256" key="5">
    <source>
        <dbReference type="SAM" id="MobiDB-lite"/>
    </source>
</evidence>
<evidence type="ECO:0000313" key="7">
    <source>
        <dbReference type="EMBL" id="KAF3327350.1"/>
    </source>
</evidence>
<evidence type="ECO:0000256" key="4">
    <source>
        <dbReference type="ARBA" id="ARBA00023136"/>
    </source>
</evidence>
<organism evidence="7 8">
    <name type="scientific">Carex littledalei</name>
    <dbReference type="NCBI Taxonomy" id="544730"/>
    <lineage>
        <taxon>Eukaryota</taxon>
        <taxon>Viridiplantae</taxon>
        <taxon>Streptophyta</taxon>
        <taxon>Embryophyta</taxon>
        <taxon>Tracheophyta</taxon>
        <taxon>Spermatophyta</taxon>
        <taxon>Magnoliopsida</taxon>
        <taxon>Liliopsida</taxon>
        <taxon>Poales</taxon>
        <taxon>Cyperaceae</taxon>
        <taxon>Cyperoideae</taxon>
        <taxon>Cariceae</taxon>
        <taxon>Carex</taxon>
        <taxon>Carex subgen. Euthyceras</taxon>
    </lineage>
</organism>
<dbReference type="PANTHER" id="PTHR12911">
    <property type="entry name" value="SAD1/UNC-84-LIKE PROTEIN-RELATED"/>
    <property type="match status" value="1"/>
</dbReference>
<dbReference type="AlphaFoldDB" id="A0A833QJS7"/>
<dbReference type="GO" id="GO:0016020">
    <property type="term" value="C:membrane"/>
    <property type="evidence" value="ECO:0007669"/>
    <property type="project" value="UniProtKB-SubCell"/>
</dbReference>
<dbReference type="InterPro" id="IPR045119">
    <property type="entry name" value="SUN1-5"/>
</dbReference>
<feature type="domain" description="SUN" evidence="6">
    <location>
        <begin position="281"/>
        <end position="449"/>
    </location>
</feature>
<sequence>MSASTAAIPISTPNNHQLSLDSNSNFEARKRIIAMTKKPETNGTPQTDKTRVVSGRDLSHTIRGESVIDRQRLINSPELNKADVLRRKKPLSRQGKSTWQILSNLLVKGCVFVMLISWLGNAAWKLKEGKPLLGGPATPEERISQVEASLKKTTKMLQVQVDLVNKKIDTEIEKTQKNLLSQVQETSTALLSEIKKLEGRTDRLDQIMNEFTETDFVSRKEFEEFVEEFRNHKGLSDSTDFSLNKVSLDEMRLFAKEMVEREVERHAADGLGIVDYALWSGGARVVKHSEPFTAGGKAGFFGTKGRGSVHSNAQKVLEPSFGEPGQCFALQGSSGFVEIKLRSGIVVQAVTLEHVAKSVAYDRSSAPKDCQVIGWYDGPDDDASMRAQRIMHLVDFTYDLDKPNAQTFTVDTSNTDQQLVNMVRLSCSSNHGSSTLTCLYRFRVHGFEPGSPSAITLQT</sequence>
<evidence type="ECO:0000256" key="3">
    <source>
        <dbReference type="ARBA" id="ARBA00022989"/>
    </source>
</evidence>
<evidence type="ECO:0000313" key="8">
    <source>
        <dbReference type="Proteomes" id="UP000623129"/>
    </source>
</evidence>
<feature type="region of interest" description="Disordered" evidence="5">
    <location>
        <begin position="1"/>
        <end position="22"/>
    </location>
</feature>